<reference evidence="4 5" key="1">
    <citation type="journal article" date="2012" name="J. Bacteriol.">
        <title>Genome Sequence of Radiation-Resistant Modestobacter marinus Strain BC501, a Representative Actinobacterium That Thrives on Calcareous Stone Surfaces.</title>
        <authorList>
            <person name="Normand P."/>
            <person name="Gury J."/>
            <person name="Pujic P."/>
            <person name="Chouaia B."/>
            <person name="Crotti E."/>
            <person name="Brusetti L."/>
            <person name="Daffonchio D."/>
            <person name="Vacherie B."/>
            <person name="Barbe V."/>
            <person name="Medigue C."/>
            <person name="Calteau A."/>
            <person name="Ghodhbane-Gtari F."/>
            <person name="Essoussi I."/>
            <person name="Nouioui I."/>
            <person name="Abbassi-Ghozzi I."/>
            <person name="Gtari M."/>
        </authorList>
    </citation>
    <scope>NUCLEOTIDE SEQUENCE [LARGE SCALE GENOMIC DNA]</scope>
    <source>
        <strain evidence="5">BC 501</strain>
    </source>
</reference>
<dbReference type="PRINTS" id="PR00040">
    <property type="entry name" value="HTHMERR"/>
</dbReference>
<dbReference type="InterPro" id="IPR047057">
    <property type="entry name" value="MerR_fam"/>
</dbReference>
<evidence type="ECO:0000259" key="3">
    <source>
        <dbReference type="PROSITE" id="PS50937"/>
    </source>
</evidence>
<dbReference type="AlphaFoldDB" id="I4EQT1"/>
<dbReference type="KEGG" id="mmar:MODMU_0282"/>
<proteinExistence type="predicted"/>
<dbReference type="OMA" id="PIAEMCR"/>
<organism evidence="4 5">
    <name type="scientific">Modestobacter italicus (strain DSM 44449 / CECT 9708 / BC 501)</name>
    <dbReference type="NCBI Taxonomy" id="2732864"/>
    <lineage>
        <taxon>Bacteria</taxon>
        <taxon>Bacillati</taxon>
        <taxon>Actinomycetota</taxon>
        <taxon>Actinomycetes</taxon>
        <taxon>Geodermatophilales</taxon>
        <taxon>Geodermatophilaceae</taxon>
        <taxon>Modestobacter</taxon>
    </lineage>
</organism>
<feature type="coiled-coil region" evidence="2">
    <location>
        <begin position="81"/>
        <end position="108"/>
    </location>
</feature>
<feature type="domain" description="HTH merR-type" evidence="3">
    <location>
        <begin position="7"/>
        <end position="76"/>
    </location>
</feature>
<dbReference type="PATRIC" id="fig|477641.3.peg.270"/>
<dbReference type="CDD" id="cd01109">
    <property type="entry name" value="HTH_YyaN"/>
    <property type="match status" value="1"/>
</dbReference>
<dbReference type="OrthoDB" id="5242095at2"/>
<dbReference type="HOGENOM" id="CLU_060077_8_2_11"/>
<dbReference type="STRING" id="477641.MODMU_0282"/>
<dbReference type="EMBL" id="FO203431">
    <property type="protein sequence ID" value="CCH85744.1"/>
    <property type="molecule type" value="Genomic_DNA"/>
</dbReference>
<dbReference type="eggNOG" id="COG0789">
    <property type="taxonomic scope" value="Bacteria"/>
</dbReference>
<keyword evidence="2" id="KW-0175">Coiled coil</keyword>
<dbReference type="InterPro" id="IPR009061">
    <property type="entry name" value="DNA-bd_dom_put_sf"/>
</dbReference>
<dbReference type="InterPro" id="IPR000551">
    <property type="entry name" value="MerR-type_HTH_dom"/>
</dbReference>
<sequence length="145" mass="16341">MTGVVESLAIGQVAERTGLSIDTLRWYERQGLIPLVERTATGQRRYPPSVVRFIALVQALRRTGMPVADVRAFVQLGGGQLRHHTERLALLERQQRLIEEQVRQLAADREVVRDKIAVYRDLVAAGLDCEDQPPDDADWRTSIPS</sequence>
<dbReference type="Proteomes" id="UP000006461">
    <property type="component" value="Chromosome"/>
</dbReference>
<dbReference type="PANTHER" id="PTHR30204">
    <property type="entry name" value="REDOX-CYCLING DRUG-SENSING TRANSCRIPTIONAL ACTIVATOR SOXR"/>
    <property type="match status" value="1"/>
</dbReference>
<name>I4EQT1_MODI5</name>
<dbReference type="GO" id="GO:0003677">
    <property type="term" value="F:DNA binding"/>
    <property type="evidence" value="ECO:0007669"/>
    <property type="project" value="UniProtKB-KW"/>
</dbReference>
<dbReference type="SUPFAM" id="SSF46955">
    <property type="entry name" value="Putative DNA-binding domain"/>
    <property type="match status" value="1"/>
</dbReference>
<evidence type="ECO:0000256" key="2">
    <source>
        <dbReference type="SAM" id="Coils"/>
    </source>
</evidence>
<evidence type="ECO:0000313" key="4">
    <source>
        <dbReference type="EMBL" id="CCH85744.1"/>
    </source>
</evidence>
<dbReference type="PROSITE" id="PS00552">
    <property type="entry name" value="HTH_MERR_1"/>
    <property type="match status" value="1"/>
</dbReference>
<evidence type="ECO:0000256" key="1">
    <source>
        <dbReference type="ARBA" id="ARBA00023125"/>
    </source>
</evidence>
<dbReference type="GO" id="GO:0003700">
    <property type="term" value="F:DNA-binding transcription factor activity"/>
    <property type="evidence" value="ECO:0007669"/>
    <property type="project" value="InterPro"/>
</dbReference>
<gene>
    <name evidence="4" type="ordered locus">MODMU_0282</name>
</gene>
<dbReference type="PANTHER" id="PTHR30204:SF98">
    <property type="entry name" value="HTH-TYPE TRANSCRIPTIONAL REGULATOR ADHR"/>
    <property type="match status" value="1"/>
</dbReference>
<dbReference type="PROSITE" id="PS50937">
    <property type="entry name" value="HTH_MERR_2"/>
    <property type="match status" value="1"/>
</dbReference>
<dbReference type="SMART" id="SM00422">
    <property type="entry name" value="HTH_MERR"/>
    <property type="match status" value="1"/>
</dbReference>
<dbReference type="Pfam" id="PF00376">
    <property type="entry name" value="MerR"/>
    <property type="match status" value="1"/>
</dbReference>
<keyword evidence="1" id="KW-0238">DNA-binding</keyword>
<accession>I4EQT1</accession>
<evidence type="ECO:0000313" key="5">
    <source>
        <dbReference type="Proteomes" id="UP000006461"/>
    </source>
</evidence>
<dbReference type="Gene3D" id="1.10.1660.10">
    <property type="match status" value="1"/>
</dbReference>
<keyword evidence="5" id="KW-1185">Reference proteome</keyword>
<protein>
    <submittedName>
        <fullName evidence="4">Transcriptional regulator, MerR-family</fullName>
    </submittedName>
</protein>